<keyword evidence="2 3" id="KW-0690">Ribosome biogenesis</keyword>
<dbReference type="EMBL" id="FNTX01000001">
    <property type="protein sequence ID" value="SED85462.1"/>
    <property type="molecule type" value="Genomic_DNA"/>
</dbReference>
<proteinExistence type="inferred from homology"/>
<feature type="domain" description="Ribosome maturation factor RimP N-terminal" evidence="4">
    <location>
        <begin position="18"/>
        <end position="92"/>
    </location>
</feature>
<evidence type="ECO:0000256" key="3">
    <source>
        <dbReference type="HAMAP-Rule" id="MF_01077"/>
    </source>
</evidence>
<dbReference type="AlphaFoldDB" id="A0A1H5E2X1"/>
<name>A0A1H5E2X1_9MICO</name>
<dbReference type="Pfam" id="PF02576">
    <property type="entry name" value="RimP_N"/>
    <property type="match status" value="1"/>
</dbReference>
<dbReference type="SUPFAM" id="SSF74942">
    <property type="entry name" value="YhbC-like, C-terminal domain"/>
    <property type="match status" value="1"/>
</dbReference>
<dbReference type="InterPro" id="IPR036847">
    <property type="entry name" value="RimP_C_sf"/>
</dbReference>
<dbReference type="CDD" id="cd01734">
    <property type="entry name" value="YlxS_C"/>
    <property type="match status" value="1"/>
</dbReference>
<reference evidence="6" key="1">
    <citation type="submission" date="2016-10" db="EMBL/GenBank/DDBJ databases">
        <authorList>
            <person name="Varghese N."/>
            <person name="Submissions S."/>
        </authorList>
    </citation>
    <scope>NUCLEOTIDE SEQUENCE [LARGE SCALE GENOMIC DNA]</scope>
    <source>
        <strain evidence="6">DSM 21368</strain>
    </source>
</reference>
<dbReference type="HAMAP" id="MF_01077">
    <property type="entry name" value="RimP"/>
    <property type="match status" value="1"/>
</dbReference>
<dbReference type="SUPFAM" id="SSF75420">
    <property type="entry name" value="YhbC-like, N-terminal domain"/>
    <property type="match status" value="1"/>
</dbReference>
<dbReference type="PANTHER" id="PTHR33867:SF1">
    <property type="entry name" value="RIBOSOME MATURATION FACTOR RIMP"/>
    <property type="match status" value="1"/>
</dbReference>
<evidence type="ECO:0000256" key="2">
    <source>
        <dbReference type="ARBA" id="ARBA00022517"/>
    </source>
</evidence>
<dbReference type="Proteomes" id="UP000199220">
    <property type="component" value="Unassembled WGS sequence"/>
</dbReference>
<dbReference type="OrthoDB" id="9805006at2"/>
<organism evidence="5 6">
    <name type="scientific">Ruania alba</name>
    <dbReference type="NCBI Taxonomy" id="648782"/>
    <lineage>
        <taxon>Bacteria</taxon>
        <taxon>Bacillati</taxon>
        <taxon>Actinomycetota</taxon>
        <taxon>Actinomycetes</taxon>
        <taxon>Micrococcales</taxon>
        <taxon>Ruaniaceae</taxon>
        <taxon>Ruania</taxon>
    </lineage>
</organism>
<keyword evidence="1 3" id="KW-0963">Cytoplasm</keyword>
<keyword evidence="6" id="KW-1185">Reference proteome</keyword>
<evidence type="ECO:0000313" key="5">
    <source>
        <dbReference type="EMBL" id="SED85462.1"/>
    </source>
</evidence>
<dbReference type="InterPro" id="IPR028998">
    <property type="entry name" value="RimP_C"/>
</dbReference>
<dbReference type="Gene3D" id="3.30.300.70">
    <property type="entry name" value="RimP-like superfamily, N-terminal"/>
    <property type="match status" value="1"/>
</dbReference>
<dbReference type="GO" id="GO:0006412">
    <property type="term" value="P:translation"/>
    <property type="evidence" value="ECO:0007669"/>
    <property type="project" value="TreeGrafter"/>
</dbReference>
<dbReference type="RefSeq" id="WP_089771851.1">
    <property type="nucleotide sequence ID" value="NZ_FNTX01000001.1"/>
</dbReference>
<evidence type="ECO:0000313" key="6">
    <source>
        <dbReference type="Proteomes" id="UP000199220"/>
    </source>
</evidence>
<gene>
    <name evidence="3" type="primary">rimP</name>
    <name evidence="5" type="ORF">SAMN04488554_0874</name>
</gene>
<dbReference type="InterPro" id="IPR028989">
    <property type="entry name" value="RimP_N"/>
</dbReference>
<dbReference type="GO" id="GO:0005829">
    <property type="term" value="C:cytosol"/>
    <property type="evidence" value="ECO:0007669"/>
    <property type="project" value="TreeGrafter"/>
</dbReference>
<dbReference type="GO" id="GO:0000028">
    <property type="term" value="P:ribosomal small subunit assembly"/>
    <property type="evidence" value="ECO:0007669"/>
    <property type="project" value="TreeGrafter"/>
</dbReference>
<dbReference type="InterPro" id="IPR003728">
    <property type="entry name" value="Ribosome_maturation_RimP"/>
</dbReference>
<evidence type="ECO:0000259" key="4">
    <source>
        <dbReference type="Pfam" id="PF02576"/>
    </source>
</evidence>
<sequence length="164" mass="16954">MSPSPGSDALSAQVHEVLEPVVADAGLFLEGVQISGAARRRVVRVTVDLPDGPGGVTSDSLAQVSQAVSAQLDEAEDLLAGSYLLEVTTPGVSRPLTEPRHFRRAEGRLVTVATTGDQVSGRVLGVTDGELTLATGSGTVSLPLSDVERGRIDVELNRAGDAQD</sequence>
<evidence type="ECO:0000256" key="1">
    <source>
        <dbReference type="ARBA" id="ARBA00022490"/>
    </source>
</evidence>
<comment type="function">
    <text evidence="3">Required for maturation of 30S ribosomal subunits.</text>
</comment>
<dbReference type="STRING" id="648782.SAMN04488554_0874"/>
<comment type="subcellular location">
    <subcellularLocation>
        <location evidence="3">Cytoplasm</location>
    </subcellularLocation>
</comment>
<accession>A0A1H5E2X1</accession>
<protein>
    <recommendedName>
        <fullName evidence="3">Ribosome maturation factor RimP</fullName>
    </recommendedName>
</protein>
<dbReference type="InterPro" id="IPR035956">
    <property type="entry name" value="RimP_N_sf"/>
</dbReference>
<comment type="similarity">
    <text evidence="3">Belongs to the RimP family.</text>
</comment>
<dbReference type="PANTHER" id="PTHR33867">
    <property type="entry name" value="RIBOSOME MATURATION FACTOR RIMP"/>
    <property type="match status" value="1"/>
</dbReference>